<proteinExistence type="predicted"/>
<evidence type="ECO:0000313" key="2">
    <source>
        <dbReference type="Proteomes" id="UP000006038"/>
    </source>
</evidence>
<accession>J3MDX2</accession>
<reference evidence="1" key="2">
    <citation type="submission" date="2013-04" db="UniProtKB">
        <authorList>
            <consortium name="EnsemblPlants"/>
        </authorList>
    </citation>
    <scope>IDENTIFICATION</scope>
</reference>
<sequence>SDYFRGIANCIATSGTSTLFWDDLWNGKIRSVSYPNLCSHAFDRDIFLANIHSQPFEDCFKLPLPYEAYVEFMQMKGELDSLSLRNQKGDD</sequence>
<evidence type="ECO:0008006" key="3">
    <source>
        <dbReference type="Google" id="ProtNLM"/>
    </source>
</evidence>
<dbReference type="HOGENOM" id="CLU_132442_1_0_1"/>
<evidence type="ECO:0000313" key="1">
    <source>
        <dbReference type="EnsemblPlants" id="OB06G22160.1"/>
    </source>
</evidence>
<reference evidence="1" key="1">
    <citation type="journal article" date="2013" name="Nat. Commun.">
        <title>Whole-genome sequencing of Oryza brachyantha reveals mechanisms underlying Oryza genome evolution.</title>
        <authorList>
            <person name="Chen J."/>
            <person name="Huang Q."/>
            <person name="Gao D."/>
            <person name="Wang J."/>
            <person name="Lang Y."/>
            <person name="Liu T."/>
            <person name="Li B."/>
            <person name="Bai Z."/>
            <person name="Luis Goicoechea J."/>
            <person name="Liang C."/>
            <person name="Chen C."/>
            <person name="Zhang W."/>
            <person name="Sun S."/>
            <person name="Liao Y."/>
            <person name="Zhang X."/>
            <person name="Yang L."/>
            <person name="Song C."/>
            <person name="Wang M."/>
            <person name="Shi J."/>
            <person name="Liu G."/>
            <person name="Liu J."/>
            <person name="Zhou H."/>
            <person name="Zhou W."/>
            <person name="Yu Q."/>
            <person name="An N."/>
            <person name="Chen Y."/>
            <person name="Cai Q."/>
            <person name="Wang B."/>
            <person name="Liu B."/>
            <person name="Min J."/>
            <person name="Huang Y."/>
            <person name="Wu H."/>
            <person name="Li Z."/>
            <person name="Zhang Y."/>
            <person name="Yin Y."/>
            <person name="Song W."/>
            <person name="Jiang J."/>
            <person name="Jackson S.A."/>
            <person name="Wing R.A."/>
            <person name="Wang J."/>
            <person name="Chen M."/>
        </authorList>
    </citation>
    <scope>NUCLEOTIDE SEQUENCE [LARGE SCALE GENOMIC DNA]</scope>
    <source>
        <strain evidence="1">cv. IRGC 101232</strain>
    </source>
</reference>
<name>J3MDX2_ORYBR</name>
<keyword evidence="2" id="KW-1185">Reference proteome</keyword>
<dbReference type="Proteomes" id="UP000006038">
    <property type="component" value="Chromosome 6"/>
</dbReference>
<organism evidence="1">
    <name type="scientific">Oryza brachyantha</name>
    <name type="common">malo sina</name>
    <dbReference type="NCBI Taxonomy" id="4533"/>
    <lineage>
        <taxon>Eukaryota</taxon>
        <taxon>Viridiplantae</taxon>
        <taxon>Streptophyta</taxon>
        <taxon>Embryophyta</taxon>
        <taxon>Tracheophyta</taxon>
        <taxon>Spermatophyta</taxon>
        <taxon>Magnoliopsida</taxon>
        <taxon>Liliopsida</taxon>
        <taxon>Poales</taxon>
        <taxon>Poaceae</taxon>
        <taxon>BOP clade</taxon>
        <taxon>Oryzoideae</taxon>
        <taxon>Oryzeae</taxon>
        <taxon>Oryzinae</taxon>
        <taxon>Oryza</taxon>
    </lineage>
</organism>
<protein>
    <recommendedName>
        <fullName evidence="3">Reverse transcriptase zinc-binding domain-containing protein</fullName>
    </recommendedName>
</protein>
<dbReference type="Gramene" id="OB06G22160.1">
    <property type="protein sequence ID" value="OB06G22160.1"/>
    <property type="gene ID" value="OB06G22160"/>
</dbReference>
<dbReference type="EnsemblPlants" id="OB06G22160.1">
    <property type="protein sequence ID" value="OB06G22160.1"/>
    <property type="gene ID" value="OB06G22160"/>
</dbReference>
<dbReference type="AlphaFoldDB" id="J3MDX2"/>